<organism evidence="2 3">
    <name type="scientific">Zobellia barbeyronii</name>
    <dbReference type="NCBI Taxonomy" id="2748009"/>
    <lineage>
        <taxon>Bacteria</taxon>
        <taxon>Pseudomonadati</taxon>
        <taxon>Bacteroidota</taxon>
        <taxon>Flavobacteriia</taxon>
        <taxon>Flavobacteriales</taxon>
        <taxon>Flavobacteriaceae</taxon>
        <taxon>Zobellia</taxon>
    </lineage>
</organism>
<dbReference type="Pfam" id="PF00188">
    <property type="entry name" value="CAP"/>
    <property type="match status" value="1"/>
</dbReference>
<dbReference type="EMBL" id="JACATN010000001">
    <property type="protein sequence ID" value="MBT2160105.1"/>
    <property type="molecule type" value="Genomic_DNA"/>
</dbReference>
<evidence type="ECO:0000313" key="2">
    <source>
        <dbReference type="EMBL" id="MBT2160105.1"/>
    </source>
</evidence>
<dbReference type="RefSeq" id="WP_214610361.1">
    <property type="nucleotide sequence ID" value="NZ_JACATN010000001.1"/>
</dbReference>
<name>A0ABS5WBB2_9FLAO</name>
<dbReference type="PROSITE" id="PS51257">
    <property type="entry name" value="PROKAR_LIPOPROTEIN"/>
    <property type="match status" value="1"/>
</dbReference>
<dbReference type="PANTHER" id="PTHR31157:SF1">
    <property type="entry name" value="SCP DOMAIN-CONTAINING PROTEIN"/>
    <property type="match status" value="1"/>
</dbReference>
<protein>
    <submittedName>
        <fullName evidence="2">CAP domain-containing protein</fullName>
    </submittedName>
</protein>
<accession>A0ABS5WBB2</accession>
<comment type="caution">
    <text evidence="2">The sequence shown here is derived from an EMBL/GenBank/DDBJ whole genome shotgun (WGS) entry which is preliminary data.</text>
</comment>
<dbReference type="SUPFAM" id="SSF55797">
    <property type="entry name" value="PR-1-like"/>
    <property type="match status" value="1"/>
</dbReference>
<reference evidence="3" key="2">
    <citation type="submission" date="2023-07" db="EMBL/GenBank/DDBJ databases">
        <title>Zobellia barbeyronii sp. nov., a new marine flavobacterium, isolated from green and red algae.</title>
        <authorList>
            <person name="Nedashkovskaya O.I."/>
            <person name="Otstavnykh N."/>
            <person name="Zhukova N."/>
            <person name="Guzev K."/>
            <person name="Chausova V."/>
            <person name="Tekutyeva L."/>
            <person name="Mikhailov V."/>
            <person name="Isaeva M."/>
        </authorList>
    </citation>
    <scope>NUCLEOTIDE SEQUENCE [LARGE SCALE GENOMIC DNA]</scope>
    <source>
        <strain evidence="3">KMM 6746</strain>
    </source>
</reference>
<dbReference type="Proteomes" id="UP000740413">
    <property type="component" value="Unassembled WGS sequence"/>
</dbReference>
<dbReference type="InterPro" id="IPR035940">
    <property type="entry name" value="CAP_sf"/>
</dbReference>
<gene>
    <name evidence="2" type="ORF">HW347_02445</name>
</gene>
<proteinExistence type="predicted"/>
<evidence type="ECO:0000259" key="1">
    <source>
        <dbReference type="Pfam" id="PF00188"/>
    </source>
</evidence>
<dbReference type="InterPro" id="IPR014044">
    <property type="entry name" value="CAP_dom"/>
</dbReference>
<reference evidence="2 3" key="1">
    <citation type="submission" date="2020-06" db="EMBL/GenBank/DDBJ databases">
        <authorList>
            <person name="Isaeva M.P."/>
            <person name="Chernysheva N.Y."/>
        </authorList>
    </citation>
    <scope>NUCLEOTIDE SEQUENCE [LARGE SCALE GENOMIC DNA]</scope>
    <source>
        <strain evidence="2 3">KMM 6746</strain>
    </source>
</reference>
<sequence>MKMRTHYIALVLFVCTLASCSKESVEAADIIEKENAEIVEKELLEAVNGHRLSIGVNSLEFSSVAYLHANKHTDYMISKGALNHDNFSSRASEISAVEAAEFVAENVAKDYSTVSEALSGWLNSSSHKRTMEGEFTHTAVSVKKDSNGKLYFTQIFFR</sequence>
<dbReference type="PANTHER" id="PTHR31157">
    <property type="entry name" value="SCP DOMAIN-CONTAINING PROTEIN"/>
    <property type="match status" value="1"/>
</dbReference>
<dbReference type="CDD" id="cd05379">
    <property type="entry name" value="CAP_bacterial"/>
    <property type="match status" value="1"/>
</dbReference>
<dbReference type="Gene3D" id="3.40.33.10">
    <property type="entry name" value="CAP"/>
    <property type="match status" value="1"/>
</dbReference>
<evidence type="ECO:0000313" key="3">
    <source>
        <dbReference type="Proteomes" id="UP000740413"/>
    </source>
</evidence>
<keyword evidence="3" id="KW-1185">Reference proteome</keyword>
<feature type="domain" description="SCP" evidence="1">
    <location>
        <begin position="44"/>
        <end position="156"/>
    </location>
</feature>